<feature type="compositionally biased region" description="Basic and acidic residues" evidence="1">
    <location>
        <begin position="1"/>
        <end position="10"/>
    </location>
</feature>
<evidence type="ECO:0000313" key="3">
    <source>
        <dbReference type="Proteomes" id="UP000694044"/>
    </source>
</evidence>
<comment type="caution">
    <text evidence="2">The sequence shown here is derived from an EMBL/GenBank/DDBJ whole genome shotgun (WGS) entry which is preliminary data.</text>
</comment>
<keyword evidence="3" id="KW-1185">Reference proteome</keyword>
<accession>A0A8T1VXR4</accession>
<feature type="region of interest" description="Disordered" evidence="1">
    <location>
        <begin position="1"/>
        <end position="26"/>
    </location>
</feature>
<protein>
    <submittedName>
        <fullName evidence="2">Uncharacterized protein</fullName>
    </submittedName>
</protein>
<dbReference type="EMBL" id="JAGDFM010000104">
    <property type="protein sequence ID" value="KAG7386252.1"/>
    <property type="molecule type" value="Genomic_DNA"/>
</dbReference>
<proteinExistence type="predicted"/>
<dbReference type="AlphaFoldDB" id="A0A8T1VXR4"/>
<dbReference type="Proteomes" id="UP000694044">
    <property type="component" value="Unassembled WGS sequence"/>
</dbReference>
<evidence type="ECO:0000256" key="1">
    <source>
        <dbReference type="SAM" id="MobiDB-lite"/>
    </source>
</evidence>
<evidence type="ECO:0000313" key="2">
    <source>
        <dbReference type="EMBL" id="KAG7386252.1"/>
    </source>
</evidence>
<organism evidence="2 3">
    <name type="scientific">Phytophthora pseudosyringae</name>
    <dbReference type="NCBI Taxonomy" id="221518"/>
    <lineage>
        <taxon>Eukaryota</taxon>
        <taxon>Sar</taxon>
        <taxon>Stramenopiles</taxon>
        <taxon>Oomycota</taxon>
        <taxon>Peronosporomycetes</taxon>
        <taxon>Peronosporales</taxon>
        <taxon>Peronosporaceae</taxon>
        <taxon>Phytophthora</taxon>
    </lineage>
</organism>
<name>A0A8T1VXR4_9STRA</name>
<reference evidence="2" key="1">
    <citation type="submission" date="2021-02" db="EMBL/GenBank/DDBJ databases">
        <authorList>
            <person name="Palmer J.M."/>
        </authorList>
    </citation>
    <scope>NUCLEOTIDE SEQUENCE</scope>
    <source>
        <strain evidence="2">SCRP734</strain>
    </source>
</reference>
<sequence>MDRELVDRGDKRIHRHQQQQSLQDGHLQRRHRLEPNDIHPYHGCGDGAVWDPTAKRLVVVSYGGGHIGSAVTDIEMSGSIIFGSTTLNHVAPLYGATAGAAVASKALLVDANRSVDNINDLKATELTDQTQSPAQTLVTSSGTLASLAGDVTVEATEVAIKKIDAVTKGLAAADKTATAAEDRRGGVDDT</sequence>
<gene>
    <name evidence="2" type="ORF">PHYPSEUDO_000466</name>
</gene>